<evidence type="ECO:0000256" key="2">
    <source>
        <dbReference type="ARBA" id="ARBA00022723"/>
    </source>
</evidence>
<dbReference type="AlphaFoldDB" id="A0ABD0JPK1"/>
<organism evidence="8 9">
    <name type="scientific">Batillaria attramentaria</name>
    <dbReference type="NCBI Taxonomy" id="370345"/>
    <lineage>
        <taxon>Eukaryota</taxon>
        <taxon>Metazoa</taxon>
        <taxon>Spiralia</taxon>
        <taxon>Lophotrochozoa</taxon>
        <taxon>Mollusca</taxon>
        <taxon>Gastropoda</taxon>
        <taxon>Caenogastropoda</taxon>
        <taxon>Sorbeoconcha</taxon>
        <taxon>Cerithioidea</taxon>
        <taxon>Batillariidae</taxon>
        <taxon>Batillaria</taxon>
    </lineage>
</organism>
<evidence type="ECO:0000313" key="9">
    <source>
        <dbReference type="Proteomes" id="UP001519460"/>
    </source>
</evidence>
<evidence type="ECO:0000256" key="6">
    <source>
        <dbReference type="ARBA" id="ARBA00023004"/>
    </source>
</evidence>
<dbReference type="GO" id="GO:0051213">
    <property type="term" value="F:dioxygenase activity"/>
    <property type="evidence" value="ECO:0007669"/>
    <property type="project" value="UniProtKB-KW"/>
</dbReference>
<dbReference type="InterPro" id="IPR006620">
    <property type="entry name" value="Pro_4_hyd_alph"/>
</dbReference>
<dbReference type="PANTHER" id="PTHR10869:SF246">
    <property type="entry name" value="TRANSMEMBRANE PROLYL 4-HYDROXYLASE"/>
    <property type="match status" value="1"/>
</dbReference>
<reference evidence="8 9" key="1">
    <citation type="journal article" date="2023" name="Sci. Data">
        <title>Genome assembly of the Korean intertidal mud-creeper Batillaria attramentaria.</title>
        <authorList>
            <person name="Patra A.K."/>
            <person name="Ho P.T."/>
            <person name="Jun S."/>
            <person name="Lee S.J."/>
            <person name="Kim Y."/>
            <person name="Won Y.J."/>
        </authorList>
    </citation>
    <scope>NUCLEOTIDE SEQUENCE [LARGE SCALE GENOMIC DNA]</scope>
    <source>
        <strain evidence="8">Wonlab-2016</strain>
    </source>
</reference>
<evidence type="ECO:0000259" key="7">
    <source>
        <dbReference type="SMART" id="SM00702"/>
    </source>
</evidence>
<dbReference type="Pfam" id="PF13640">
    <property type="entry name" value="2OG-FeII_Oxy_3"/>
    <property type="match status" value="1"/>
</dbReference>
<dbReference type="SMART" id="SM00702">
    <property type="entry name" value="P4Hc"/>
    <property type="match status" value="1"/>
</dbReference>
<keyword evidence="4" id="KW-0223">Dioxygenase</keyword>
<feature type="domain" description="Prolyl 4-hydroxylase alpha subunit" evidence="7">
    <location>
        <begin position="110"/>
        <end position="260"/>
    </location>
</feature>
<keyword evidence="2" id="KW-0479">Metal-binding</keyword>
<comment type="caution">
    <text evidence="8">The sequence shown here is derived from an EMBL/GenBank/DDBJ whole genome shotgun (WGS) entry which is preliminary data.</text>
</comment>
<accession>A0ABD0JPK1</accession>
<dbReference type="GO" id="GO:0046872">
    <property type="term" value="F:metal ion binding"/>
    <property type="evidence" value="ECO:0007669"/>
    <property type="project" value="UniProtKB-KW"/>
</dbReference>
<gene>
    <name evidence="8" type="ORF">BaRGS_00031947</name>
</gene>
<sequence length="656" mass="72637">MNSDLYFPACFLVFFSQAGNPETASIIYKEAIVLDASNGDVVTLGEELLLPGGPPPAFPREKWHESMSELCSRDKQHTVSEVRPYHICRYKTSFLALYGKYKEEIISLAPYVSLFHDVISDSEIEAVKGFAKGKMQRAGVQNKAAGKSLTFARTSDNCWIKDVDIQVTGRLSFRVMDITGLDTRQRIPDGTSSAESLQLSDVEKGGHTVFVKSGISIAPKKGMALFWYNYNPAMDLDMQTQHAGCPVLKGNKWIANKWIWTYGNTFRRPCGPSPHTTQLDFEVDGRLLVLCFLVCGIVAPSQGRHTVSYAVTDGDSGVKCTNKGRHCVLGMRCAGRKCQCPKGYKGDAEFECVKTKEKLCSVTGEGTVSMKGYGGSDSVSGGQSFCGVEVHVTNELQRDNFVARTVHVSVGMTEPARLVQYYTDVMVTGSYDESKSYNYVIRASPLEAFTWGSSTMTDKHQGDILNATVDKEDNFVVLDLPTCETRVKFRAYDSTRNAQGQLPGVSIAAPEHAEFVHEVGDYPYSLCGRSKDPKQLYRNRAKDLRLNGPSDAIIWDILSQQPHQFDNPEAEQCERAMELFAASSDQRAHFKACSFVLSKKRLRGCLKKNGLSPIEVFNSCLSYLQLPTDAHACQELKSASGSCRNLWNGPKTYSCQ</sequence>
<keyword evidence="3" id="KW-0847">Vitamin C</keyword>
<dbReference type="PANTHER" id="PTHR10869">
    <property type="entry name" value="PROLYL 4-HYDROXYLASE ALPHA SUBUNIT"/>
    <property type="match status" value="1"/>
</dbReference>
<comment type="cofactor">
    <cofactor evidence="1">
        <name>L-ascorbate</name>
        <dbReference type="ChEBI" id="CHEBI:38290"/>
    </cofactor>
</comment>
<keyword evidence="9" id="KW-1185">Reference proteome</keyword>
<evidence type="ECO:0000256" key="5">
    <source>
        <dbReference type="ARBA" id="ARBA00023002"/>
    </source>
</evidence>
<dbReference type="GO" id="GO:0031418">
    <property type="term" value="F:L-ascorbic acid binding"/>
    <property type="evidence" value="ECO:0007669"/>
    <property type="project" value="UniProtKB-KW"/>
</dbReference>
<dbReference type="InterPro" id="IPR044862">
    <property type="entry name" value="Pro_4_hyd_alph_FE2OG_OXY"/>
</dbReference>
<evidence type="ECO:0000256" key="4">
    <source>
        <dbReference type="ARBA" id="ARBA00022964"/>
    </source>
</evidence>
<dbReference type="Proteomes" id="UP001519460">
    <property type="component" value="Unassembled WGS sequence"/>
</dbReference>
<evidence type="ECO:0000256" key="1">
    <source>
        <dbReference type="ARBA" id="ARBA00001961"/>
    </source>
</evidence>
<evidence type="ECO:0000256" key="3">
    <source>
        <dbReference type="ARBA" id="ARBA00022896"/>
    </source>
</evidence>
<proteinExistence type="predicted"/>
<evidence type="ECO:0000313" key="8">
    <source>
        <dbReference type="EMBL" id="KAK7476786.1"/>
    </source>
</evidence>
<dbReference type="Gene3D" id="2.60.120.620">
    <property type="entry name" value="q2cbj1_9rhob like domain"/>
    <property type="match status" value="2"/>
</dbReference>
<keyword evidence="6" id="KW-0408">Iron</keyword>
<keyword evidence="5" id="KW-0560">Oxidoreductase</keyword>
<name>A0ABD0JPK1_9CAEN</name>
<dbReference type="EMBL" id="JACVVK020000365">
    <property type="protein sequence ID" value="KAK7476786.1"/>
    <property type="molecule type" value="Genomic_DNA"/>
</dbReference>
<protein>
    <recommendedName>
        <fullName evidence="7">Prolyl 4-hydroxylase alpha subunit domain-containing protein</fullName>
    </recommendedName>
</protein>
<dbReference type="InterPro" id="IPR045054">
    <property type="entry name" value="P4HA-like"/>
</dbReference>